<keyword evidence="1" id="KW-1133">Transmembrane helix</keyword>
<keyword evidence="1" id="KW-0812">Transmembrane</keyword>
<organism evidence="3 4">
    <name type="scientific">Anaplasma phagocytophilum str. CRT53-1</name>
    <dbReference type="NCBI Taxonomy" id="1359157"/>
    <lineage>
        <taxon>Bacteria</taxon>
        <taxon>Pseudomonadati</taxon>
        <taxon>Pseudomonadota</taxon>
        <taxon>Alphaproteobacteria</taxon>
        <taxon>Rickettsiales</taxon>
        <taxon>Anaplasmataceae</taxon>
        <taxon>Anaplasma</taxon>
        <taxon>phagocytophilum group</taxon>
    </lineage>
</organism>
<dbReference type="EMBL" id="LAOD01000024">
    <property type="protein sequence ID" value="KJV83891.1"/>
    <property type="molecule type" value="Genomic_DNA"/>
</dbReference>
<proteinExistence type="predicted"/>
<evidence type="ECO:0000313" key="3">
    <source>
        <dbReference type="EMBL" id="KJV85645.1"/>
    </source>
</evidence>
<reference evidence="3 4" key="1">
    <citation type="submission" date="2015-01" db="EMBL/GenBank/DDBJ databases">
        <title>Genome Sequencing of Rickettsiales.</title>
        <authorList>
            <person name="Daugherty S.C."/>
            <person name="Su Q."/>
            <person name="Abolude K."/>
            <person name="Beier-Sexton M."/>
            <person name="Carlyon J.A."/>
            <person name="Carter R."/>
            <person name="Day N.P."/>
            <person name="Dumler S.J."/>
            <person name="Dyachenko V."/>
            <person name="Godinez A."/>
            <person name="Kurtti T.J."/>
            <person name="Lichay M."/>
            <person name="Mullins K.E."/>
            <person name="Ott S."/>
            <person name="Pappas-Brown V."/>
            <person name="Paris D.H."/>
            <person name="Patel P."/>
            <person name="Richards A.L."/>
            <person name="Sadzewicz L."/>
            <person name="Sears K."/>
            <person name="Seidman D."/>
            <person name="Sengamalay N."/>
            <person name="Stenos J."/>
            <person name="Tallon L.J."/>
            <person name="Vincent G."/>
            <person name="Fraser C.M."/>
            <person name="Munderloh U."/>
            <person name="Dunning-Hotopp J.C."/>
        </authorList>
    </citation>
    <scope>NUCLEOTIDE SEQUENCE [LARGE SCALE GENOMIC DNA]</scope>
    <source>
        <strain evidence="3 4">CRT53-1</strain>
    </source>
</reference>
<protein>
    <submittedName>
        <fullName evidence="3">Uncharacterized protein</fullName>
    </submittedName>
</protein>
<evidence type="ECO:0000256" key="1">
    <source>
        <dbReference type="SAM" id="Phobius"/>
    </source>
</evidence>
<name>A0A0F3PZ45_ANAPH</name>
<sequence>MFVALAKTALPYGQATMFYTAIGLTKKQLNSQHMRCNIVIGVLIRYYCLIYVRASLLSDFPDRIL</sequence>
<evidence type="ECO:0000313" key="2">
    <source>
        <dbReference type="EMBL" id="KJV83891.1"/>
    </source>
</evidence>
<feature type="transmembrane region" description="Helical" evidence="1">
    <location>
        <begin position="36"/>
        <end position="56"/>
    </location>
</feature>
<dbReference type="Proteomes" id="UP000033722">
    <property type="component" value="Unassembled WGS sequence"/>
</dbReference>
<gene>
    <name evidence="3" type="ORF">APHCRT_1009</name>
    <name evidence="2" type="ORF">APHCRT_1016</name>
</gene>
<dbReference type="AlphaFoldDB" id="A0A0F3PZ45"/>
<evidence type="ECO:0000313" key="4">
    <source>
        <dbReference type="Proteomes" id="UP000033722"/>
    </source>
</evidence>
<keyword evidence="1" id="KW-0472">Membrane</keyword>
<accession>A0A0F3PZ45</accession>
<comment type="caution">
    <text evidence="3">The sequence shown here is derived from an EMBL/GenBank/DDBJ whole genome shotgun (WGS) entry which is preliminary data.</text>
</comment>
<dbReference type="PATRIC" id="fig|1359157.3.peg.809"/>
<dbReference type="EMBL" id="LAOD01000023">
    <property type="protein sequence ID" value="KJV85645.1"/>
    <property type="molecule type" value="Genomic_DNA"/>
</dbReference>